<keyword evidence="1" id="KW-0472">Membrane</keyword>
<keyword evidence="1" id="KW-0812">Transmembrane</keyword>
<evidence type="ECO:0000313" key="3">
    <source>
        <dbReference type="Proteomes" id="UP000246352"/>
    </source>
</evidence>
<dbReference type="NCBIfam" id="NF040576">
    <property type="entry name" value="T2SS_GspM_XpsM"/>
    <property type="match status" value="1"/>
</dbReference>
<gene>
    <name evidence="2" type="ORF">DFR52_102168</name>
</gene>
<sequence>MIDAAFSALLNLPKLTQQLVAVAMLLLGALVSVGLISAGAGHLQSQRDSIQTLRKQAGVLEAIVAQRPFLQTASAEEGQQSGLAGQMLQGENAALARAALQSRFSALAQGHRVEVVSVANARDLDIGGLIYLGLAVSLQGPMHELHATVMDLETSSPQLFLQDVAVRAIHASRADDGMAAPETELTLQFKIYGLFLARAEDRSAPDAVVAEPVAGQ</sequence>
<dbReference type="EMBL" id="QGTR01000002">
    <property type="protein sequence ID" value="PWW01506.1"/>
    <property type="molecule type" value="Genomic_DNA"/>
</dbReference>
<organism evidence="2 3">
    <name type="scientific">Hoeflea marina</name>
    <dbReference type="NCBI Taxonomy" id="274592"/>
    <lineage>
        <taxon>Bacteria</taxon>
        <taxon>Pseudomonadati</taxon>
        <taxon>Pseudomonadota</taxon>
        <taxon>Alphaproteobacteria</taxon>
        <taxon>Hyphomicrobiales</taxon>
        <taxon>Rhizobiaceae</taxon>
        <taxon>Hoeflea</taxon>
    </lineage>
</organism>
<comment type="caution">
    <text evidence="2">The sequence shown here is derived from an EMBL/GenBank/DDBJ whole genome shotgun (WGS) entry which is preliminary data.</text>
</comment>
<keyword evidence="1" id="KW-1133">Transmembrane helix</keyword>
<feature type="transmembrane region" description="Helical" evidence="1">
    <location>
        <begin position="20"/>
        <end position="40"/>
    </location>
</feature>
<dbReference type="Proteomes" id="UP000246352">
    <property type="component" value="Unassembled WGS sequence"/>
</dbReference>
<accession>A0A317PL30</accession>
<dbReference type="AlphaFoldDB" id="A0A317PL30"/>
<reference evidence="2 3" key="1">
    <citation type="submission" date="2018-05" db="EMBL/GenBank/DDBJ databases">
        <title>Genomic Encyclopedia of Type Strains, Phase IV (KMG-IV): sequencing the most valuable type-strain genomes for metagenomic binning, comparative biology and taxonomic classification.</title>
        <authorList>
            <person name="Goeker M."/>
        </authorList>
    </citation>
    <scope>NUCLEOTIDE SEQUENCE [LARGE SCALE GENOMIC DNA]</scope>
    <source>
        <strain evidence="2 3">DSM 16791</strain>
    </source>
</reference>
<evidence type="ECO:0000313" key="2">
    <source>
        <dbReference type="EMBL" id="PWW01506.1"/>
    </source>
</evidence>
<evidence type="ECO:0000256" key="1">
    <source>
        <dbReference type="SAM" id="Phobius"/>
    </source>
</evidence>
<name>A0A317PL30_9HYPH</name>
<dbReference type="Pfam" id="PF10741">
    <property type="entry name" value="T2SSM_b"/>
    <property type="match status" value="1"/>
</dbReference>
<dbReference type="InterPro" id="IPR034756">
    <property type="entry name" value="T2SSM_b"/>
</dbReference>
<keyword evidence="3" id="KW-1185">Reference proteome</keyword>
<proteinExistence type="predicted"/>
<protein>
    <submittedName>
        <fullName evidence="2">Type II secretion system (T2SS) protein M subtype b</fullName>
    </submittedName>
</protein>
<dbReference type="RefSeq" id="WP_110031314.1">
    <property type="nucleotide sequence ID" value="NZ_QGTR01000002.1"/>
</dbReference>